<dbReference type="InterPro" id="IPR043502">
    <property type="entry name" value="DNA/RNA_pol_sf"/>
</dbReference>
<dbReference type="InterPro" id="IPR052343">
    <property type="entry name" value="Retrotransposon-Effector_Assoc"/>
</dbReference>
<accession>A0ABQ5CLW4</accession>
<evidence type="ECO:0000313" key="2">
    <source>
        <dbReference type="EMBL" id="GJT28061.1"/>
    </source>
</evidence>
<dbReference type="PROSITE" id="PS50878">
    <property type="entry name" value="RT_POL"/>
    <property type="match status" value="1"/>
</dbReference>
<name>A0ABQ5CLW4_9ASTR</name>
<dbReference type="PANTHER" id="PTHR46890">
    <property type="entry name" value="NON-LTR RETROLELEMENT REVERSE TRANSCRIPTASE-LIKE PROTEIN-RELATED"/>
    <property type="match status" value="1"/>
</dbReference>
<dbReference type="CDD" id="cd01650">
    <property type="entry name" value="RT_nLTR_like"/>
    <property type="match status" value="1"/>
</dbReference>
<dbReference type="InterPro" id="IPR000477">
    <property type="entry name" value="RT_dom"/>
</dbReference>
<sequence>MDGMSDMFTTKLSREEANAMICPVSDMEIKQAMFDIDDDKAPGPDGFTSCFFKKAWNIIGSDICDAVREFFISGKLLKEVNATMISLIPKMNTPNKVSEFRPIACCNVLYKCISKILTNRIKSGLEKVVSINQSAFIPGRSIQDNILLTQELLKGYNRKNGPQRCALKIDLQKAYDTVSWSFLGECLKFFGFHGKMIDWIMTCVTTTAFSLCINGQSYGYFKGARGLRQGDPISPYLFTLVMEVLNLVMIKNIKEDGQFRYHAGCKELKVTHLCFR</sequence>
<organism evidence="2 3">
    <name type="scientific">Tanacetum coccineum</name>
    <dbReference type="NCBI Taxonomy" id="301880"/>
    <lineage>
        <taxon>Eukaryota</taxon>
        <taxon>Viridiplantae</taxon>
        <taxon>Streptophyta</taxon>
        <taxon>Embryophyta</taxon>
        <taxon>Tracheophyta</taxon>
        <taxon>Spermatophyta</taxon>
        <taxon>Magnoliopsida</taxon>
        <taxon>eudicotyledons</taxon>
        <taxon>Gunneridae</taxon>
        <taxon>Pentapetalae</taxon>
        <taxon>asterids</taxon>
        <taxon>campanulids</taxon>
        <taxon>Asterales</taxon>
        <taxon>Asteraceae</taxon>
        <taxon>Asteroideae</taxon>
        <taxon>Anthemideae</taxon>
        <taxon>Anthemidinae</taxon>
        <taxon>Tanacetum</taxon>
    </lineage>
</organism>
<reference evidence="2" key="1">
    <citation type="journal article" date="2022" name="Int. J. Mol. Sci.">
        <title>Draft Genome of Tanacetum Coccineum: Genomic Comparison of Closely Related Tanacetum-Family Plants.</title>
        <authorList>
            <person name="Yamashiro T."/>
            <person name="Shiraishi A."/>
            <person name="Nakayama K."/>
            <person name="Satake H."/>
        </authorList>
    </citation>
    <scope>NUCLEOTIDE SEQUENCE</scope>
</reference>
<protein>
    <submittedName>
        <fullName evidence="2">RNA-directed DNA polymerase, eukaryota, reverse transcriptase zinc-binding domain protein</fullName>
    </submittedName>
</protein>
<keyword evidence="2" id="KW-0695">RNA-directed DNA polymerase</keyword>
<evidence type="ECO:0000313" key="3">
    <source>
        <dbReference type="Proteomes" id="UP001151760"/>
    </source>
</evidence>
<proteinExistence type="predicted"/>
<keyword evidence="2" id="KW-0548">Nucleotidyltransferase</keyword>
<gene>
    <name evidence="2" type="ORF">Tco_0908336</name>
</gene>
<feature type="domain" description="Reverse transcriptase" evidence="1">
    <location>
        <begin position="69"/>
        <end position="276"/>
    </location>
</feature>
<dbReference type="Pfam" id="PF00078">
    <property type="entry name" value="RVT_1"/>
    <property type="match status" value="1"/>
</dbReference>
<comment type="caution">
    <text evidence="2">The sequence shown here is derived from an EMBL/GenBank/DDBJ whole genome shotgun (WGS) entry which is preliminary data.</text>
</comment>
<keyword evidence="3" id="KW-1185">Reference proteome</keyword>
<reference evidence="2" key="2">
    <citation type="submission" date="2022-01" db="EMBL/GenBank/DDBJ databases">
        <authorList>
            <person name="Yamashiro T."/>
            <person name="Shiraishi A."/>
            <person name="Satake H."/>
            <person name="Nakayama K."/>
        </authorList>
    </citation>
    <scope>NUCLEOTIDE SEQUENCE</scope>
</reference>
<keyword evidence="2" id="KW-0808">Transferase</keyword>
<dbReference type="PANTHER" id="PTHR46890:SF48">
    <property type="entry name" value="RNA-DIRECTED DNA POLYMERASE"/>
    <property type="match status" value="1"/>
</dbReference>
<dbReference type="Proteomes" id="UP001151760">
    <property type="component" value="Unassembled WGS sequence"/>
</dbReference>
<dbReference type="GO" id="GO:0003964">
    <property type="term" value="F:RNA-directed DNA polymerase activity"/>
    <property type="evidence" value="ECO:0007669"/>
    <property type="project" value="UniProtKB-KW"/>
</dbReference>
<evidence type="ECO:0000259" key="1">
    <source>
        <dbReference type="PROSITE" id="PS50878"/>
    </source>
</evidence>
<dbReference type="EMBL" id="BQNB010014430">
    <property type="protein sequence ID" value="GJT28061.1"/>
    <property type="molecule type" value="Genomic_DNA"/>
</dbReference>
<dbReference type="SUPFAM" id="SSF56672">
    <property type="entry name" value="DNA/RNA polymerases"/>
    <property type="match status" value="1"/>
</dbReference>